<dbReference type="RefSeq" id="WP_344570763.1">
    <property type="nucleotide sequence ID" value="NZ_BAAARJ010000037.1"/>
</dbReference>
<feature type="region of interest" description="Disordered" evidence="2">
    <location>
        <begin position="90"/>
        <end position="110"/>
    </location>
</feature>
<feature type="compositionally biased region" description="Polar residues" evidence="2">
    <location>
        <begin position="240"/>
        <end position="251"/>
    </location>
</feature>
<accession>A0ABN3R0A9</accession>
<feature type="region of interest" description="Disordered" evidence="2">
    <location>
        <begin position="200"/>
        <end position="251"/>
    </location>
</feature>
<feature type="coiled-coil region" evidence="1">
    <location>
        <begin position="59"/>
        <end position="86"/>
    </location>
</feature>
<protein>
    <submittedName>
        <fullName evidence="3">Uncharacterized protein</fullName>
    </submittedName>
</protein>
<evidence type="ECO:0000313" key="3">
    <source>
        <dbReference type="EMBL" id="GAA2639819.1"/>
    </source>
</evidence>
<dbReference type="EMBL" id="BAAARJ010000037">
    <property type="protein sequence ID" value="GAA2639819.1"/>
    <property type="molecule type" value="Genomic_DNA"/>
</dbReference>
<proteinExistence type="predicted"/>
<keyword evidence="4" id="KW-1185">Reference proteome</keyword>
<gene>
    <name evidence="3" type="ORF">GCM10009863_66130</name>
</gene>
<evidence type="ECO:0000256" key="1">
    <source>
        <dbReference type="SAM" id="Coils"/>
    </source>
</evidence>
<dbReference type="Proteomes" id="UP001501447">
    <property type="component" value="Unassembled WGS sequence"/>
</dbReference>
<organism evidence="3 4">
    <name type="scientific">Streptomyces axinellae</name>
    <dbReference type="NCBI Taxonomy" id="552788"/>
    <lineage>
        <taxon>Bacteria</taxon>
        <taxon>Bacillati</taxon>
        <taxon>Actinomycetota</taxon>
        <taxon>Actinomycetes</taxon>
        <taxon>Kitasatosporales</taxon>
        <taxon>Streptomycetaceae</taxon>
        <taxon>Streptomyces</taxon>
    </lineage>
</organism>
<evidence type="ECO:0000256" key="2">
    <source>
        <dbReference type="SAM" id="MobiDB-lite"/>
    </source>
</evidence>
<comment type="caution">
    <text evidence="3">The sequence shown here is derived from an EMBL/GenBank/DDBJ whole genome shotgun (WGS) entry which is preliminary data.</text>
</comment>
<reference evidence="3 4" key="1">
    <citation type="journal article" date="2019" name="Int. J. Syst. Evol. Microbiol.">
        <title>The Global Catalogue of Microorganisms (GCM) 10K type strain sequencing project: providing services to taxonomists for standard genome sequencing and annotation.</title>
        <authorList>
            <consortium name="The Broad Institute Genomics Platform"/>
            <consortium name="The Broad Institute Genome Sequencing Center for Infectious Disease"/>
            <person name="Wu L."/>
            <person name="Ma J."/>
        </authorList>
    </citation>
    <scope>NUCLEOTIDE SEQUENCE [LARGE SCALE GENOMIC DNA]</scope>
    <source>
        <strain evidence="3 4">JCM 16373</strain>
    </source>
</reference>
<name>A0ABN3R0A9_9ACTN</name>
<sequence>MSSKLTPEHEQDIRTRIEATTPGQWMRIGSDVIDTAGFIVGQFDNGENAEFTAHACQDAPALLTEVEQLRARVNELTKQRDELLVEDALAERGPDAPSTFSPQQAEEERDSVYQERAQLLAWLATDLPAVLVPAIDMDEPDWHLLYLDTPAGHLSWHIHPRDVELFDHVEHVDADDPRARWDGHTTAEKYERIRSLLTPTDCPRAGERERAAQSIDAAERGASSAPTADSPAPWLPITSARHQPQTHGNPA</sequence>
<evidence type="ECO:0000313" key="4">
    <source>
        <dbReference type="Proteomes" id="UP001501447"/>
    </source>
</evidence>
<feature type="compositionally biased region" description="Low complexity" evidence="2">
    <location>
        <begin position="222"/>
        <end position="232"/>
    </location>
</feature>
<keyword evidence="1" id="KW-0175">Coiled coil</keyword>